<feature type="compositionally biased region" description="Pro residues" evidence="1">
    <location>
        <begin position="71"/>
        <end position="83"/>
    </location>
</feature>
<evidence type="ECO:0000313" key="2">
    <source>
        <dbReference type="EMBL" id="MBW31172.1"/>
    </source>
</evidence>
<evidence type="ECO:0000256" key="1">
    <source>
        <dbReference type="SAM" id="MobiDB-lite"/>
    </source>
</evidence>
<name>A0A2M3ZRQ7_9DIPT</name>
<proteinExistence type="predicted"/>
<reference evidence="2" key="1">
    <citation type="submission" date="2018-01" db="EMBL/GenBank/DDBJ databases">
        <title>An insight into the sialome of Amazonian anophelines.</title>
        <authorList>
            <person name="Ribeiro J.M."/>
            <person name="Scarpassa V."/>
            <person name="Calvo E."/>
        </authorList>
    </citation>
    <scope>NUCLEOTIDE SEQUENCE</scope>
    <source>
        <tissue evidence="2">Salivary glands</tissue>
    </source>
</reference>
<accession>A0A2M3ZRQ7</accession>
<protein>
    <submittedName>
        <fullName evidence="2">Putative secreted peptide</fullName>
    </submittedName>
</protein>
<dbReference type="AlphaFoldDB" id="A0A2M3ZRQ7"/>
<feature type="compositionally biased region" description="Acidic residues" evidence="1">
    <location>
        <begin position="38"/>
        <end position="65"/>
    </location>
</feature>
<organism evidence="2">
    <name type="scientific">Anopheles braziliensis</name>
    <dbReference type="NCBI Taxonomy" id="58242"/>
    <lineage>
        <taxon>Eukaryota</taxon>
        <taxon>Metazoa</taxon>
        <taxon>Ecdysozoa</taxon>
        <taxon>Arthropoda</taxon>
        <taxon>Hexapoda</taxon>
        <taxon>Insecta</taxon>
        <taxon>Pterygota</taxon>
        <taxon>Neoptera</taxon>
        <taxon>Endopterygota</taxon>
        <taxon>Diptera</taxon>
        <taxon>Nematocera</taxon>
        <taxon>Culicoidea</taxon>
        <taxon>Culicidae</taxon>
        <taxon>Anophelinae</taxon>
        <taxon>Anopheles</taxon>
    </lineage>
</organism>
<feature type="region of interest" description="Disordered" evidence="1">
    <location>
        <begin position="1"/>
        <end position="20"/>
    </location>
</feature>
<feature type="region of interest" description="Disordered" evidence="1">
    <location>
        <begin position="35"/>
        <end position="90"/>
    </location>
</feature>
<dbReference type="EMBL" id="GGFM01010421">
    <property type="protein sequence ID" value="MBW31172.1"/>
    <property type="molecule type" value="Transcribed_RNA"/>
</dbReference>
<sequence>MVTLGVGCCLLPPTDGEPEPRVIEMESLPISRLAPCGDEAELPVDDEEPEPPPEDDLCCFDEEPLPNELSAPPPPPPPPPSPASIPRLAS</sequence>